<dbReference type="InterPro" id="IPR004703">
    <property type="entry name" value="PTS_sugar-sp_permease"/>
</dbReference>
<keyword evidence="6" id="KW-0598">Phosphotransferase system</keyword>
<dbReference type="GO" id="GO:0009401">
    <property type="term" value="P:phosphoenolpyruvate-dependent sugar phosphotransferase system"/>
    <property type="evidence" value="ECO:0007669"/>
    <property type="project" value="UniProtKB-KW"/>
</dbReference>
<comment type="function">
    <text evidence="10">The phosphoenolpyruvate-dependent sugar phosphotransferase system (sugar PTS), a major carbohydrate active transport system, catalyzes the phosphorylation of incoming sugar substrates concomitantly with their translocation across the cell membrane. The enzyme II UlaABC PTS system is involved in ascorbate transport.</text>
</comment>
<comment type="subunit">
    <text evidence="2">Homodimer.</text>
</comment>
<feature type="transmembrane region" description="Helical" evidence="14">
    <location>
        <begin position="342"/>
        <end position="363"/>
    </location>
</feature>
<evidence type="ECO:0000256" key="7">
    <source>
        <dbReference type="ARBA" id="ARBA00022692"/>
    </source>
</evidence>
<dbReference type="NCBIfam" id="NF009553">
    <property type="entry name" value="PRK12997.1-5"/>
    <property type="match status" value="1"/>
</dbReference>
<evidence type="ECO:0000256" key="2">
    <source>
        <dbReference type="ARBA" id="ARBA00011738"/>
    </source>
</evidence>
<comment type="caution">
    <text evidence="15">The sequence shown here is derived from an EMBL/GenBank/DDBJ whole genome shotgun (WGS) entry which is preliminary data.</text>
</comment>
<dbReference type="AlphaFoldDB" id="A0A398E025"/>
<dbReference type="NCBIfam" id="NF006920">
    <property type="entry name" value="PRK09410.1-2"/>
    <property type="match status" value="1"/>
</dbReference>
<dbReference type="InterPro" id="IPR051562">
    <property type="entry name" value="Ascorbate-PTS_EIIC"/>
</dbReference>
<feature type="transmembrane region" description="Helical" evidence="14">
    <location>
        <begin position="370"/>
        <end position="391"/>
    </location>
</feature>
<dbReference type="GO" id="GO:0005886">
    <property type="term" value="C:plasma membrane"/>
    <property type="evidence" value="ECO:0007669"/>
    <property type="project" value="UniProtKB-SubCell"/>
</dbReference>
<evidence type="ECO:0000256" key="11">
    <source>
        <dbReference type="ARBA" id="ARBA00038218"/>
    </source>
</evidence>
<keyword evidence="9 14" id="KW-0472">Membrane</keyword>
<dbReference type="PANTHER" id="PTHR33843:SF4">
    <property type="entry name" value="ASCORBATE-SPECIFIC PTS SYSTEM EIIC COMPONENT"/>
    <property type="match status" value="1"/>
</dbReference>
<evidence type="ECO:0000256" key="1">
    <source>
        <dbReference type="ARBA" id="ARBA00004651"/>
    </source>
</evidence>
<feature type="transmembrane region" description="Helical" evidence="14">
    <location>
        <begin position="132"/>
        <end position="160"/>
    </location>
</feature>
<dbReference type="EMBL" id="QXIY01000002">
    <property type="protein sequence ID" value="RIE17477.1"/>
    <property type="molecule type" value="Genomic_DNA"/>
</dbReference>
<evidence type="ECO:0000256" key="8">
    <source>
        <dbReference type="ARBA" id="ARBA00022989"/>
    </source>
</evidence>
<evidence type="ECO:0000256" key="14">
    <source>
        <dbReference type="SAM" id="Phobius"/>
    </source>
</evidence>
<keyword evidence="3" id="KW-0813">Transport</keyword>
<dbReference type="RefSeq" id="WP_119084899.1">
    <property type="nucleotide sequence ID" value="NZ_QXIY01000002.1"/>
</dbReference>
<proteinExistence type="inferred from homology"/>
<evidence type="ECO:0000256" key="5">
    <source>
        <dbReference type="ARBA" id="ARBA00022597"/>
    </source>
</evidence>
<sequence>MQSVFTFIRDFLGTPAVLVSMVGLVGLVVLHKSFSEVLMGTVKTIVGFLVLGVGAATVIGSLNYLGQMLQFGFHIRGVLPNNEAVIAIALKILGSQPGWVMIFGFLFNVFLARVTKWKYIFLTGHHTLYMAILLVAVLTAAGMAGVWVTVVASILLGMVMTLMPALAQPLMREVMGGDEVAVGHFGSLSYIVAGLLGKWFGDRTQSTEDIRLPKGLDFLRDSLISSGLVMTVLFMAVTLKVGSTFVQDTLGVTQHPLVFAFVQAMTFAAGMAIIVIGVNMTLAEITPAFRGIGEKIVPNAKPALDVAITFPKAPTAMMIGFLSSLAAGVLCMFLLQVLHLPIIIPNLVPHFFTGATAAIFGNATGGRKGAVIGGFANGVIISILPALLLPLLGPQLSTLNTTWSDADFLWVGVVVGNIARLFH</sequence>
<keyword evidence="16" id="KW-1185">Reference proteome</keyword>
<feature type="transmembrane region" description="Helical" evidence="14">
    <location>
        <begin position="42"/>
        <end position="65"/>
    </location>
</feature>
<feature type="transmembrane region" description="Helical" evidence="14">
    <location>
        <begin position="257"/>
        <end position="282"/>
    </location>
</feature>
<evidence type="ECO:0000256" key="13">
    <source>
        <dbReference type="ARBA" id="ARBA00042859"/>
    </source>
</evidence>
<dbReference type="Proteomes" id="UP000266113">
    <property type="component" value="Unassembled WGS sequence"/>
</dbReference>
<feature type="transmembrane region" description="Helical" evidence="14">
    <location>
        <begin position="180"/>
        <end position="197"/>
    </location>
</feature>
<feature type="transmembrane region" description="Helical" evidence="14">
    <location>
        <begin position="218"/>
        <end position="237"/>
    </location>
</feature>
<evidence type="ECO:0000313" key="16">
    <source>
        <dbReference type="Proteomes" id="UP000266113"/>
    </source>
</evidence>
<feature type="transmembrane region" description="Helical" evidence="14">
    <location>
        <begin position="85"/>
        <end position="111"/>
    </location>
</feature>
<evidence type="ECO:0000256" key="4">
    <source>
        <dbReference type="ARBA" id="ARBA00022475"/>
    </source>
</evidence>
<organism evidence="15 16">
    <name type="scientific">Candidatus Cryosericum septentrionale</name>
    <dbReference type="NCBI Taxonomy" id="2290913"/>
    <lineage>
        <taxon>Bacteria</taxon>
        <taxon>Pseudomonadati</taxon>
        <taxon>Caldisericota/Cryosericota group</taxon>
        <taxon>Candidatus Cryosericota</taxon>
        <taxon>Candidatus Cryosericia</taxon>
        <taxon>Candidatus Cryosericales</taxon>
        <taxon>Candidatus Cryosericaceae</taxon>
        <taxon>Candidatus Cryosericum</taxon>
    </lineage>
</organism>
<name>A0A398E025_9BACT</name>
<reference evidence="15 16" key="1">
    <citation type="submission" date="2018-09" db="EMBL/GenBank/DDBJ databases">
        <title>Discovery and Ecogenomic Context for Candidatus Cryosericales, a Global Caldiserica Order Active in Thawing Permafrost.</title>
        <authorList>
            <person name="Martinez M.A."/>
            <person name="Woodcroft B.J."/>
            <person name="Ignacio Espinoza J.C."/>
            <person name="Zayed A."/>
            <person name="Singleton C.M."/>
            <person name="Boyd J."/>
            <person name="Li Y.-F."/>
            <person name="Purvine S."/>
            <person name="Maughan H."/>
            <person name="Hodgkins S.B."/>
            <person name="Anderson D."/>
            <person name="Sederholm M."/>
            <person name="Temperton B."/>
            <person name="Saleska S.R."/>
            <person name="Tyson G.W."/>
            <person name="Rich V.I."/>
        </authorList>
    </citation>
    <scope>NUCLEOTIDE SEQUENCE [LARGE SCALE GENOMIC DNA]</scope>
    <source>
        <strain evidence="15 16">SMC1</strain>
    </source>
</reference>
<keyword evidence="7 14" id="KW-0812">Transmembrane</keyword>
<dbReference type="PANTHER" id="PTHR33843">
    <property type="entry name" value="ASCORBATE-SPECIFIC PTS SYSTEM EIIC COMPONENT"/>
    <property type="match status" value="1"/>
</dbReference>
<dbReference type="Pfam" id="PF03611">
    <property type="entry name" value="EIIC-GAT"/>
    <property type="match status" value="1"/>
</dbReference>
<keyword evidence="8 14" id="KW-1133">Transmembrane helix</keyword>
<evidence type="ECO:0000313" key="15">
    <source>
        <dbReference type="EMBL" id="RIE17477.1"/>
    </source>
</evidence>
<protein>
    <recommendedName>
        <fullName evidence="12">Ascorbate-specific PTS system EIIC component</fullName>
    </recommendedName>
    <alternativeName>
        <fullName evidence="13">Ascorbate-specific permease IIC component UlaA</fullName>
    </alternativeName>
</protein>
<comment type="subcellular location">
    <subcellularLocation>
        <location evidence="1">Cell membrane</location>
        <topology evidence="1">Multi-pass membrane protein</topology>
    </subcellularLocation>
</comment>
<feature type="transmembrane region" description="Helical" evidence="14">
    <location>
        <begin position="12"/>
        <end position="30"/>
    </location>
</feature>
<gene>
    <name evidence="15" type="ORF">SMC1_00725</name>
</gene>
<evidence type="ECO:0000256" key="6">
    <source>
        <dbReference type="ARBA" id="ARBA00022683"/>
    </source>
</evidence>
<evidence type="ECO:0000256" key="10">
    <source>
        <dbReference type="ARBA" id="ARBA00037387"/>
    </source>
</evidence>
<comment type="similarity">
    <text evidence="11">Belongs to the UlaA family.</text>
</comment>
<evidence type="ECO:0000256" key="12">
    <source>
        <dbReference type="ARBA" id="ARBA00039702"/>
    </source>
</evidence>
<feature type="transmembrane region" description="Helical" evidence="14">
    <location>
        <begin position="316"/>
        <end position="336"/>
    </location>
</feature>
<keyword evidence="5" id="KW-0762">Sugar transport</keyword>
<evidence type="ECO:0000256" key="9">
    <source>
        <dbReference type="ARBA" id="ARBA00023136"/>
    </source>
</evidence>
<accession>A0A398E025</accession>
<evidence type="ECO:0000256" key="3">
    <source>
        <dbReference type="ARBA" id="ARBA00022448"/>
    </source>
</evidence>
<dbReference type="OrthoDB" id="9796178at2"/>
<keyword evidence="4" id="KW-1003">Cell membrane</keyword>